<evidence type="ECO:0000313" key="2">
    <source>
        <dbReference type="EMBL" id="OLF88002.1"/>
    </source>
</evidence>
<dbReference type="Proteomes" id="UP000185604">
    <property type="component" value="Unassembled WGS sequence"/>
</dbReference>
<reference evidence="2 3" key="1">
    <citation type="journal article" date="2016" name="Front. Microbiol.">
        <title>High-Level Heat Resistance of Spores of Bacillus amyloliquefaciens and Bacillus licheniformis Results from the Presence of a spoVA Operon in a Tn1546 Transposon.</title>
        <authorList>
            <person name="Berendsen E.M."/>
            <person name="Koning R.A."/>
            <person name="Boekhorst J."/>
            <person name="de Jong A."/>
            <person name="Kuipers O.P."/>
            <person name="Wells-Bennik M.H."/>
        </authorList>
    </citation>
    <scope>NUCLEOTIDE SEQUENCE [LARGE SCALE GENOMIC DNA]</scope>
    <source>
        <strain evidence="2 3">B4121</strain>
    </source>
</reference>
<proteinExistence type="predicted"/>
<protein>
    <submittedName>
        <fullName evidence="2">Uncharacterized protein</fullName>
    </submittedName>
</protein>
<keyword evidence="1" id="KW-1133">Transmembrane helix</keyword>
<accession>A0A7Z0WVM7</accession>
<comment type="caution">
    <text evidence="2">The sequence shown here is derived from an EMBL/GenBank/DDBJ whole genome shotgun (WGS) entry which is preliminary data.</text>
</comment>
<dbReference type="AlphaFoldDB" id="A0A7Z0WVM7"/>
<keyword evidence="1" id="KW-0472">Membrane</keyword>
<keyword evidence="1" id="KW-0812">Transmembrane</keyword>
<gene>
    <name evidence="2" type="ORF">B4121_4454</name>
</gene>
<dbReference type="EMBL" id="LKPO01000026">
    <property type="protein sequence ID" value="OLF88002.1"/>
    <property type="molecule type" value="Genomic_DNA"/>
</dbReference>
<organism evidence="2 3">
    <name type="scientific">Bacillus paralicheniformis</name>
    <dbReference type="NCBI Taxonomy" id="1648923"/>
    <lineage>
        <taxon>Bacteria</taxon>
        <taxon>Bacillati</taxon>
        <taxon>Bacillota</taxon>
        <taxon>Bacilli</taxon>
        <taxon>Bacillales</taxon>
        <taxon>Bacillaceae</taxon>
        <taxon>Bacillus</taxon>
    </lineage>
</organism>
<sequence length="53" mass="6263">MGYVNRPFIRIQVISFATLKKSRFPRRPETAFSLFYLAANFLVCIPLIMTEFF</sequence>
<evidence type="ECO:0000256" key="1">
    <source>
        <dbReference type="SAM" id="Phobius"/>
    </source>
</evidence>
<feature type="transmembrane region" description="Helical" evidence="1">
    <location>
        <begin position="30"/>
        <end position="49"/>
    </location>
</feature>
<evidence type="ECO:0000313" key="3">
    <source>
        <dbReference type="Proteomes" id="UP000185604"/>
    </source>
</evidence>
<name>A0A7Z0WVM7_9BACI</name>